<keyword evidence="3" id="KW-1185">Reference proteome</keyword>
<proteinExistence type="predicted"/>
<dbReference type="RefSeq" id="WP_180861165.1">
    <property type="nucleotide sequence ID" value="NZ_CAIJDE010000062.1"/>
</dbReference>
<name>A0A9N8P3W4_9FLAO</name>
<accession>A0A9N8P3W4</accession>
<comment type="caution">
    <text evidence="2">The sequence shown here is derived from an EMBL/GenBank/DDBJ whole genome shotgun (WGS) entry which is preliminary data.</text>
</comment>
<evidence type="ECO:0000313" key="3">
    <source>
        <dbReference type="Proteomes" id="UP000533639"/>
    </source>
</evidence>
<dbReference type="Proteomes" id="UP000533639">
    <property type="component" value="Unassembled WGS sequence"/>
</dbReference>
<evidence type="ECO:0000259" key="1">
    <source>
        <dbReference type="Pfam" id="PF20033"/>
    </source>
</evidence>
<evidence type="ECO:0000313" key="2">
    <source>
        <dbReference type="EMBL" id="CAC9976547.1"/>
    </source>
</evidence>
<dbReference type="InterPro" id="IPR045497">
    <property type="entry name" value="DUF6438"/>
</dbReference>
<dbReference type="EMBL" id="CAIJDE010000062">
    <property type="protein sequence ID" value="CAC9976547.1"/>
    <property type="molecule type" value="Genomic_DNA"/>
</dbReference>
<protein>
    <recommendedName>
        <fullName evidence="1">DUF6438 domain-containing protein</fullName>
    </recommendedName>
</protein>
<dbReference type="Pfam" id="PF20033">
    <property type="entry name" value="DUF6438"/>
    <property type="match status" value="1"/>
</dbReference>
<dbReference type="AlphaFoldDB" id="A0A9N8P3W4"/>
<gene>
    <name evidence="2" type="ORF">FLAPXU55_04274</name>
</gene>
<feature type="domain" description="DUF6438" evidence="1">
    <location>
        <begin position="234"/>
        <end position="356"/>
    </location>
</feature>
<organism evidence="2 3">
    <name type="scientific">Flavobacterium panici</name>
    <dbReference type="NCBI Taxonomy" id="2654843"/>
    <lineage>
        <taxon>Bacteria</taxon>
        <taxon>Pseudomonadati</taxon>
        <taxon>Bacteroidota</taxon>
        <taxon>Flavobacteriia</taxon>
        <taxon>Flavobacteriales</taxon>
        <taxon>Flavobacteriaceae</taxon>
        <taxon>Flavobacterium</taxon>
    </lineage>
</organism>
<reference evidence="2 3" key="1">
    <citation type="submission" date="2020-06" db="EMBL/GenBank/DDBJ databases">
        <authorList>
            <person name="Criscuolo A."/>
        </authorList>
    </citation>
    <scope>NUCLEOTIDE SEQUENCE [LARGE SCALE GENOMIC DNA]</scope>
    <source>
        <strain evidence="2">PXU-55</strain>
    </source>
</reference>
<sequence>MNDEVCLVLSDEQKYWNCSHVFWEYYIKAIKKLKMKIVKLFLIVLVFASCKKQTEFIKTQTIQSEVDNLKTKLEIEKFIQKIDTNYKKYELKSLQDFNRSHDGDSINKILANKLNVKTFYTKADFDNNGYTDLLAIGDNHTCYGEGEKSCSFSPIVVMNFGKNKTKIFNIDLEWGKSIVPKVEYIDSQPFLVVYKKKLVDWQKKSYSELRTVLTFKFGNFIEYNPNPKKNKITKIEFSTSGCFGTCPVYKLTLNKDSLSVFNARYYNFNENENITYGKEEGTFSTKINKTEFDKLEEYLNYCDFENLNKEYYVMHTDDETGDLKITFNNGKVKTISDYGMVGTYSLKNLYEKLAKLRFSEKWKKN</sequence>